<reference evidence="1" key="2">
    <citation type="journal article" date="2022" name="Microb. Genom.">
        <title>A chromosome-scale genome assembly of the tomato pathogen Cladosporium fulvum reveals a compartmentalized genome architecture and the presence of a dispensable chromosome.</title>
        <authorList>
            <person name="Zaccaron A.Z."/>
            <person name="Chen L.H."/>
            <person name="Samaras A."/>
            <person name="Stergiopoulos I."/>
        </authorList>
    </citation>
    <scope>NUCLEOTIDE SEQUENCE</scope>
    <source>
        <strain evidence="1">Race5_Kim</strain>
    </source>
</reference>
<dbReference type="NCBIfam" id="TIGR01571">
    <property type="entry name" value="A_thal_Cys_rich"/>
    <property type="match status" value="1"/>
</dbReference>
<dbReference type="PANTHER" id="PTHR15907">
    <property type="entry name" value="DUF614 FAMILY PROTEIN-RELATED"/>
    <property type="match status" value="1"/>
</dbReference>
<dbReference type="Pfam" id="PF04749">
    <property type="entry name" value="PLAC8"/>
    <property type="match status" value="1"/>
</dbReference>
<reference evidence="1" key="1">
    <citation type="submission" date="2021-12" db="EMBL/GenBank/DDBJ databases">
        <authorList>
            <person name="Zaccaron A."/>
            <person name="Stergiopoulos I."/>
        </authorList>
    </citation>
    <scope>NUCLEOTIDE SEQUENCE</scope>
    <source>
        <strain evidence="1">Race5_Kim</strain>
    </source>
</reference>
<name>A0A9Q8L781_PASFU</name>
<dbReference type="AlphaFoldDB" id="A0A9Q8L781"/>
<proteinExistence type="predicted"/>
<dbReference type="KEGG" id="ffu:CLAFUR5_00272"/>
<organism evidence="1 2">
    <name type="scientific">Passalora fulva</name>
    <name type="common">Tomato leaf mold</name>
    <name type="synonym">Cladosporium fulvum</name>
    <dbReference type="NCBI Taxonomy" id="5499"/>
    <lineage>
        <taxon>Eukaryota</taxon>
        <taxon>Fungi</taxon>
        <taxon>Dikarya</taxon>
        <taxon>Ascomycota</taxon>
        <taxon>Pezizomycotina</taxon>
        <taxon>Dothideomycetes</taxon>
        <taxon>Dothideomycetidae</taxon>
        <taxon>Mycosphaerellales</taxon>
        <taxon>Mycosphaerellaceae</taxon>
        <taxon>Fulvia</taxon>
    </lineage>
</organism>
<dbReference type="OMA" id="DCFNPID"/>
<sequence length="160" mass="17673">MTEQWRNGCFSGVCGGSCGVCMAAWCCTPCLYGRTTQRLKRFPDDNRDEFSSCTGDCWLFCCLSQTGFAWILAMMKRGEIRSKCNIEGTGVKDCLLAACCTPCEMAQAETELKDRAASAKLLPTTANEKLGYESVPQDQKMIYQSPAPPVQQAYPQHPQV</sequence>
<keyword evidence="2" id="KW-1185">Reference proteome</keyword>
<gene>
    <name evidence="1" type="ORF">CLAFUR5_00272</name>
</gene>
<protein>
    <recommendedName>
        <fullName evidence="3">PLAC8-domain-containing protein</fullName>
    </recommendedName>
</protein>
<dbReference type="GeneID" id="71980150"/>
<accession>A0A9Q8L781</accession>
<dbReference type="Proteomes" id="UP000756132">
    <property type="component" value="Chromosome 1"/>
</dbReference>
<evidence type="ECO:0000313" key="1">
    <source>
        <dbReference type="EMBL" id="UJO11483.1"/>
    </source>
</evidence>
<evidence type="ECO:0008006" key="3">
    <source>
        <dbReference type="Google" id="ProtNLM"/>
    </source>
</evidence>
<evidence type="ECO:0000313" key="2">
    <source>
        <dbReference type="Proteomes" id="UP000756132"/>
    </source>
</evidence>
<dbReference type="EMBL" id="CP090163">
    <property type="protein sequence ID" value="UJO11483.1"/>
    <property type="molecule type" value="Genomic_DNA"/>
</dbReference>
<dbReference type="InterPro" id="IPR006461">
    <property type="entry name" value="PLAC_motif_containing"/>
</dbReference>
<dbReference type="RefSeq" id="XP_047755849.1">
    <property type="nucleotide sequence ID" value="XM_047899420.1"/>
</dbReference>
<dbReference type="OrthoDB" id="3642639at2759"/>